<dbReference type="STRING" id="474950.SAMN05421771_1329"/>
<feature type="transmembrane region" description="Helical" evidence="6">
    <location>
        <begin position="290"/>
        <end position="309"/>
    </location>
</feature>
<evidence type="ECO:0000256" key="5">
    <source>
        <dbReference type="ARBA" id="ARBA00023136"/>
    </source>
</evidence>
<feature type="transmembrane region" description="Helical" evidence="6">
    <location>
        <begin position="136"/>
        <end position="154"/>
    </location>
</feature>
<keyword evidence="4 6" id="KW-1133">Transmembrane helix</keyword>
<feature type="transmembrane region" description="Helical" evidence="6">
    <location>
        <begin position="256"/>
        <end position="278"/>
    </location>
</feature>
<organism evidence="7 8">
    <name type="scientific">Granulicella pectinivorans</name>
    <dbReference type="NCBI Taxonomy" id="474950"/>
    <lineage>
        <taxon>Bacteria</taxon>
        <taxon>Pseudomonadati</taxon>
        <taxon>Acidobacteriota</taxon>
        <taxon>Terriglobia</taxon>
        <taxon>Terriglobales</taxon>
        <taxon>Acidobacteriaceae</taxon>
        <taxon>Granulicella</taxon>
    </lineage>
</organism>
<accession>A0A1I6LVA4</accession>
<sequence>MEKGVAFAPRSARDHSLMKPPDPLRQRIWDYVSIAPLSSLWDLQGVSPVVIAKRTFRSFNEDNLLSRAAELGYYFLFALFPTLVSASAILGLAARSASEIYLRLLNYLALVVPHAAMGIVLETFNQTTSHASRGKITFGLAAALWSASVGFTAIQDTLNVVYKVRETRAYWKVRCAAMAVTVLLSLIVTLTLATMLGGDFVARHVVRHAARPWMGMVAAGIVRGATWTTALGLLILLFAVIYYFAPDVKSKRWHWLTPGGAFGIGGWFLASLLLRLYLHYFNDYSATYGSLGAVIILLTWFYVTGLMLLTGAEINSEIAAAVLEKTLTGKTPEPRGKVAPAALVDAPEAGAGGKVWRPL</sequence>
<dbReference type="NCBIfam" id="TIGR00765">
    <property type="entry name" value="yihY_not_rbn"/>
    <property type="match status" value="1"/>
</dbReference>
<dbReference type="InterPro" id="IPR017039">
    <property type="entry name" value="Virul_fac_BrkB"/>
</dbReference>
<keyword evidence="5 6" id="KW-0472">Membrane</keyword>
<dbReference type="PANTHER" id="PTHR30213:SF0">
    <property type="entry name" value="UPF0761 MEMBRANE PROTEIN YIHY"/>
    <property type="match status" value="1"/>
</dbReference>
<name>A0A1I6LVA4_9BACT</name>
<proteinExistence type="predicted"/>
<evidence type="ECO:0000256" key="4">
    <source>
        <dbReference type="ARBA" id="ARBA00022989"/>
    </source>
</evidence>
<keyword evidence="2" id="KW-1003">Cell membrane</keyword>
<dbReference type="EMBL" id="FOZL01000001">
    <property type="protein sequence ID" value="SFS07375.1"/>
    <property type="molecule type" value="Genomic_DNA"/>
</dbReference>
<gene>
    <name evidence="7" type="ORF">SAMN05421771_1329</name>
</gene>
<dbReference type="GO" id="GO:0005886">
    <property type="term" value="C:plasma membrane"/>
    <property type="evidence" value="ECO:0007669"/>
    <property type="project" value="UniProtKB-SubCell"/>
</dbReference>
<dbReference type="AlphaFoldDB" id="A0A1I6LVA4"/>
<evidence type="ECO:0000256" key="3">
    <source>
        <dbReference type="ARBA" id="ARBA00022692"/>
    </source>
</evidence>
<feature type="transmembrane region" description="Helical" evidence="6">
    <location>
        <begin position="71"/>
        <end position="92"/>
    </location>
</feature>
<dbReference type="Pfam" id="PF03631">
    <property type="entry name" value="Virul_fac_BrkB"/>
    <property type="match status" value="1"/>
</dbReference>
<protein>
    <submittedName>
        <fullName evidence="7">Membrane protein</fullName>
    </submittedName>
</protein>
<keyword evidence="8" id="KW-1185">Reference proteome</keyword>
<feature type="transmembrane region" description="Helical" evidence="6">
    <location>
        <begin position="216"/>
        <end position="244"/>
    </location>
</feature>
<evidence type="ECO:0000256" key="1">
    <source>
        <dbReference type="ARBA" id="ARBA00004651"/>
    </source>
</evidence>
<evidence type="ECO:0000313" key="8">
    <source>
        <dbReference type="Proteomes" id="UP000199024"/>
    </source>
</evidence>
<comment type="subcellular location">
    <subcellularLocation>
        <location evidence="1">Cell membrane</location>
        <topology evidence="1">Multi-pass membrane protein</topology>
    </subcellularLocation>
</comment>
<feature type="transmembrane region" description="Helical" evidence="6">
    <location>
        <begin position="104"/>
        <end position="124"/>
    </location>
</feature>
<evidence type="ECO:0000256" key="2">
    <source>
        <dbReference type="ARBA" id="ARBA00022475"/>
    </source>
</evidence>
<evidence type="ECO:0000256" key="6">
    <source>
        <dbReference type="SAM" id="Phobius"/>
    </source>
</evidence>
<keyword evidence="3 6" id="KW-0812">Transmembrane</keyword>
<dbReference type="PANTHER" id="PTHR30213">
    <property type="entry name" value="INNER MEMBRANE PROTEIN YHJD"/>
    <property type="match status" value="1"/>
</dbReference>
<feature type="transmembrane region" description="Helical" evidence="6">
    <location>
        <begin position="175"/>
        <end position="196"/>
    </location>
</feature>
<dbReference type="Proteomes" id="UP000199024">
    <property type="component" value="Unassembled WGS sequence"/>
</dbReference>
<reference evidence="7 8" key="1">
    <citation type="submission" date="2016-10" db="EMBL/GenBank/DDBJ databases">
        <authorList>
            <person name="de Groot N.N."/>
        </authorList>
    </citation>
    <scope>NUCLEOTIDE SEQUENCE [LARGE SCALE GENOMIC DNA]</scope>
    <source>
        <strain evidence="7 8">DSM 21001</strain>
    </source>
</reference>
<evidence type="ECO:0000313" key="7">
    <source>
        <dbReference type="EMBL" id="SFS07375.1"/>
    </source>
</evidence>